<feature type="transmembrane region" description="Helical" evidence="9">
    <location>
        <begin position="98"/>
        <end position="121"/>
    </location>
</feature>
<evidence type="ECO:0000256" key="3">
    <source>
        <dbReference type="ARBA" id="ARBA00022448"/>
    </source>
</evidence>
<gene>
    <name evidence="11" type="ORF">BGC07_00610</name>
</gene>
<dbReference type="InterPro" id="IPR005829">
    <property type="entry name" value="Sugar_transporter_CS"/>
</dbReference>
<dbReference type="EMBL" id="MDTU01000001">
    <property type="protein sequence ID" value="ODN41756.1"/>
    <property type="molecule type" value="Genomic_DNA"/>
</dbReference>
<reference evidence="11 12" key="1">
    <citation type="submission" date="2016-08" db="EMBL/GenBank/DDBJ databases">
        <title>Draft genome sequence of Candidatus Piscirickettsia litoralis, from seawater.</title>
        <authorList>
            <person name="Wan X."/>
            <person name="Lee A.J."/>
            <person name="Hou S."/>
            <person name="Donachie S.P."/>
        </authorList>
    </citation>
    <scope>NUCLEOTIDE SEQUENCE [LARGE SCALE GENOMIC DNA]</scope>
    <source>
        <strain evidence="11 12">Y2</strain>
    </source>
</reference>
<dbReference type="SUPFAM" id="SSF103473">
    <property type="entry name" value="MFS general substrate transporter"/>
    <property type="match status" value="1"/>
</dbReference>
<dbReference type="PANTHER" id="PTHR43528:SF7">
    <property type="entry name" value="MFS TRANSPORTER"/>
    <property type="match status" value="1"/>
</dbReference>
<proteinExistence type="inferred from homology"/>
<feature type="domain" description="Major facilitator superfamily (MFS) profile" evidence="10">
    <location>
        <begin position="1"/>
        <end position="157"/>
    </location>
</feature>
<dbReference type="Pfam" id="PF07690">
    <property type="entry name" value="MFS_1"/>
    <property type="match status" value="1"/>
</dbReference>
<evidence type="ECO:0000256" key="8">
    <source>
        <dbReference type="ARBA" id="ARBA00023136"/>
    </source>
</evidence>
<feature type="transmembrane region" description="Helical" evidence="9">
    <location>
        <begin position="31"/>
        <end position="50"/>
    </location>
</feature>
<dbReference type="PROSITE" id="PS50850">
    <property type="entry name" value="MFS"/>
    <property type="match status" value="1"/>
</dbReference>
<keyword evidence="7 9" id="KW-1133">Transmembrane helix</keyword>
<evidence type="ECO:0000256" key="7">
    <source>
        <dbReference type="ARBA" id="ARBA00022989"/>
    </source>
</evidence>
<evidence type="ECO:0000313" key="11">
    <source>
        <dbReference type="EMBL" id="ODN41756.1"/>
    </source>
</evidence>
<dbReference type="InterPro" id="IPR020846">
    <property type="entry name" value="MFS_dom"/>
</dbReference>
<keyword evidence="3" id="KW-0813">Transport</keyword>
<evidence type="ECO:0000256" key="2">
    <source>
        <dbReference type="ARBA" id="ARBA00008240"/>
    </source>
</evidence>
<comment type="caution">
    <text evidence="11">The sequence shown here is derived from an EMBL/GenBank/DDBJ whole genome shotgun (WGS) entry which is preliminary data.</text>
</comment>
<protein>
    <recommendedName>
        <fullName evidence="10">Major facilitator superfamily (MFS) profile domain-containing protein</fullName>
    </recommendedName>
</protein>
<feature type="transmembrane region" description="Helical" evidence="9">
    <location>
        <begin position="133"/>
        <end position="152"/>
    </location>
</feature>
<organism evidence="11 12">
    <name type="scientific">Piscirickettsia litoralis</name>
    <dbReference type="NCBI Taxonomy" id="1891921"/>
    <lineage>
        <taxon>Bacteria</taxon>
        <taxon>Pseudomonadati</taxon>
        <taxon>Pseudomonadota</taxon>
        <taxon>Gammaproteobacteria</taxon>
        <taxon>Thiotrichales</taxon>
        <taxon>Piscirickettsiaceae</taxon>
        <taxon>Piscirickettsia</taxon>
    </lineage>
</organism>
<feature type="transmembrane region" description="Helical" evidence="9">
    <location>
        <begin position="6"/>
        <end position="24"/>
    </location>
</feature>
<keyword evidence="12" id="KW-1185">Reference proteome</keyword>
<comment type="similarity">
    <text evidence="2">Belongs to the major facilitator superfamily. Metabolite:H+ Symporter (MHS) family (TC 2.A.1.6) family.</text>
</comment>
<dbReference type="InterPro" id="IPR051084">
    <property type="entry name" value="H+-coupled_symporters"/>
</dbReference>
<dbReference type="PANTHER" id="PTHR43528">
    <property type="entry name" value="ALPHA-KETOGLUTARATE PERMEASE"/>
    <property type="match status" value="1"/>
</dbReference>
<evidence type="ECO:0000313" key="12">
    <source>
        <dbReference type="Proteomes" id="UP000094329"/>
    </source>
</evidence>
<comment type="subcellular location">
    <subcellularLocation>
        <location evidence="1">Cell membrane</location>
        <topology evidence="1">Multi-pass membrane protein</topology>
    </subcellularLocation>
</comment>
<keyword evidence="5 9" id="KW-0812">Transmembrane</keyword>
<evidence type="ECO:0000256" key="9">
    <source>
        <dbReference type="SAM" id="Phobius"/>
    </source>
</evidence>
<sequence length="157" mass="17058">MTFGIFAIGYFARPLGGIVFGFIGDKLGRRYTFSVSILLMACCTLLIGLLPGYSHLGILAPILLTLLRIIQGVSLGGEIPGSSIFTAEHLFDKNKRGFAVGIIFMCITLGNVLGGLTGAVLTHHFNQSQMISWGWRIPFMIGFIAGIVSFFLRKKTI</sequence>
<keyword evidence="6" id="KW-0769">Symport</keyword>
<dbReference type="PROSITE" id="PS00217">
    <property type="entry name" value="SUGAR_TRANSPORT_2"/>
    <property type="match status" value="1"/>
</dbReference>
<evidence type="ECO:0000256" key="1">
    <source>
        <dbReference type="ARBA" id="ARBA00004651"/>
    </source>
</evidence>
<evidence type="ECO:0000259" key="10">
    <source>
        <dbReference type="PROSITE" id="PS50850"/>
    </source>
</evidence>
<accession>A0ABX2ZYT5</accession>
<name>A0ABX2ZYT5_9GAMM</name>
<dbReference type="InterPro" id="IPR011701">
    <property type="entry name" value="MFS"/>
</dbReference>
<evidence type="ECO:0000256" key="4">
    <source>
        <dbReference type="ARBA" id="ARBA00022475"/>
    </source>
</evidence>
<evidence type="ECO:0000256" key="6">
    <source>
        <dbReference type="ARBA" id="ARBA00022847"/>
    </source>
</evidence>
<feature type="transmembrane region" description="Helical" evidence="9">
    <location>
        <begin position="56"/>
        <end position="77"/>
    </location>
</feature>
<keyword evidence="4" id="KW-1003">Cell membrane</keyword>
<dbReference type="Proteomes" id="UP000094329">
    <property type="component" value="Unassembled WGS sequence"/>
</dbReference>
<dbReference type="Gene3D" id="1.20.1250.20">
    <property type="entry name" value="MFS general substrate transporter like domains"/>
    <property type="match status" value="1"/>
</dbReference>
<dbReference type="InterPro" id="IPR036259">
    <property type="entry name" value="MFS_trans_sf"/>
</dbReference>
<keyword evidence="8 9" id="KW-0472">Membrane</keyword>
<evidence type="ECO:0000256" key="5">
    <source>
        <dbReference type="ARBA" id="ARBA00022692"/>
    </source>
</evidence>